<dbReference type="EMBL" id="JARKNE010000012">
    <property type="protein sequence ID" value="KAK5775015.1"/>
    <property type="molecule type" value="Genomic_DNA"/>
</dbReference>
<reference evidence="1 2" key="1">
    <citation type="submission" date="2023-03" db="EMBL/GenBank/DDBJ databases">
        <title>WGS of Gossypium arboreum.</title>
        <authorList>
            <person name="Yu D."/>
        </authorList>
    </citation>
    <scope>NUCLEOTIDE SEQUENCE [LARGE SCALE GENOMIC DNA]</scope>
    <source>
        <tissue evidence="1">Leaf</tissue>
    </source>
</reference>
<comment type="caution">
    <text evidence="1">The sequence shown here is derived from an EMBL/GenBank/DDBJ whole genome shotgun (WGS) entry which is preliminary data.</text>
</comment>
<name>A0ABR0MM79_GOSAR</name>
<proteinExistence type="predicted"/>
<evidence type="ECO:0000313" key="2">
    <source>
        <dbReference type="Proteomes" id="UP001358586"/>
    </source>
</evidence>
<accession>A0ABR0MM79</accession>
<keyword evidence="2" id="KW-1185">Reference proteome</keyword>
<dbReference type="Proteomes" id="UP001358586">
    <property type="component" value="Chromosome 12"/>
</dbReference>
<gene>
    <name evidence="1" type="ORF">PVK06_042882</name>
</gene>
<sequence length="56" mass="5874">MRFGSAMAGGIVRCHQGDWVFGYGCNIGVNSILEAKLRSIVAGLETTGEECVLAAN</sequence>
<evidence type="ECO:0000313" key="1">
    <source>
        <dbReference type="EMBL" id="KAK5775015.1"/>
    </source>
</evidence>
<protein>
    <submittedName>
        <fullName evidence="1">Uncharacterized protein</fullName>
    </submittedName>
</protein>
<organism evidence="1 2">
    <name type="scientific">Gossypium arboreum</name>
    <name type="common">Tree cotton</name>
    <name type="synonym">Gossypium nanking</name>
    <dbReference type="NCBI Taxonomy" id="29729"/>
    <lineage>
        <taxon>Eukaryota</taxon>
        <taxon>Viridiplantae</taxon>
        <taxon>Streptophyta</taxon>
        <taxon>Embryophyta</taxon>
        <taxon>Tracheophyta</taxon>
        <taxon>Spermatophyta</taxon>
        <taxon>Magnoliopsida</taxon>
        <taxon>eudicotyledons</taxon>
        <taxon>Gunneridae</taxon>
        <taxon>Pentapetalae</taxon>
        <taxon>rosids</taxon>
        <taxon>malvids</taxon>
        <taxon>Malvales</taxon>
        <taxon>Malvaceae</taxon>
        <taxon>Malvoideae</taxon>
        <taxon>Gossypium</taxon>
    </lineage>
</organism>